<dbReference type="InterPro" id="IPR020449">
    <property type="entry name" value="Tscrpt_reg_AraC-type_HTH"/>
</dbReference>
<keyword evidence="1" id="KW-0805">Transcription regulation</keyword>
<reference evidence="5" key="1">
    <citation type="journal article" date="2021" name="Proc. Natl. Acad. Sci. U.S.A.">
        <title>Global biogeography of chemosynthetic symbionts reveals both localized and globally distributed symbiont groups. .</title>
        <authorList>
            <person name="Osvatic J.T."/>
            <person name="Wilkins L.G.E."/>
            <person name="Leibrecht L."/>
            <person name="Leray M."/>
            <person name="Zauner S."/>
            <person name="Polzin J."/>
            <person name="Camacho Y."/>
            <person name="Gros O."/>
            <person name="van Gils J.A."/>
            <person name="Eisen J.A."/>
            <person name="Petersen J.M."/>
            <person name="Yuen B."/>
        </authorList>
    </citation>
    <scope>NUCLEOTIDE SEQUENCE</scope>
    <source>
        <strain evidence="5">MAGclacostrist064TRANS</strain>
    </source>
</reference>
<dbReference type="SUPFAM" id="SSF46689">
    <property type="entry name" value="Homeodomain-like"/>
    <property type="match status" value="2"/>
</dbReference>
<dbReference type="PROSITE" id="PS01124">
    <property type="entry name" value="HTH_ARAC_FAMILY_2"/>
    <property type="match status" value="1"/>
</dbReference>
<dbReference type="Pfam" id="PF12852">
    <property type="entry name" value="Cupin_6"/>
    <property type="match status" value="1"/>
</dbReference>
<proteinExistence type="predicted"/>
<feature type="domain" description="HTH araC/xylS-type" evidence="4">
    <location>
        <begin position="198"/>
        <end position="296"/>
    </location>
</feature>
<sequence>MDSLSTLFSTFRLQVEIIHNAQYCGDWAVDTSGPGHISFHLVTHGQCYAESSKLKQPARLEAGDFIMFPQRTRHRISSEKESEVELNMAPSLPYAEGLKRDGVGLLCGYFRFTHAANSPLVDLLPPVKIVQSALTQADATAVMILSMIKQEALSQESGGQALINRLAESLFVVLVREHMLENQATSGMTAALTDGRIAKALDAIHAQPEYGWTVDELAALANLSRSAFADRFKTLLVESPINYLGRWRMQNAWLWLSEERATIYDVAKRCGYESEASFSKAFKKYTGESPGKVRKRDPA</sequence>
<keyword evidence="3" id="KW-0804">Transcription</keyword>
<dbReference type="GO" id="GO:0003700">
    <property type="term" value="F:DNA-binding transcription factor activity"/>
    <property type="evidence" value="ECO:0007669"/>
    <property type="project" value="InterPro"/>
</dbReference>
<dbReference type="GO" id="GO:0043565">
    <property type="term" value="F:sequence-specific DNA binding"/>
    <property type="evidence" value="ECO:0007669"/>
    <property type="project" value="InterPro"/>
</dbReference>
<comment type="caution">
    <text evidence="5">The sequence shown here is derived from an EMBL/GenBank/DDBJ whole genome shotgun (WGS) entry which is preliminary data.</text>
</comment>
<dbReference type="AlphaFoldDB" id="A0A9E4KB00"/>
<dbReference type="Gene3D" id="1.10.10.60">
    <property type="entry name" value="Homeodomain-like"/>
    <property type="match status" value="2"/>
</dbReference>
<accession>A0A9E4KB00</accession>
<keyword evidence="2" id="KW-0238">DNA-binding</keyword>
<dbReference type="InterPro" id="IPR018060">
    <property type="entry name" value="HTH_AraC"/>
</dbReference>
<protein>
    <submittedName>
        <fullName evidence="5">AraC family transcriptional regulator</fullName>
    </submittedName>
</protein>
<evidence type="ECO:0000256" key="3">
    <source>
        <dbReference type="ARBA" id="ARBA00023163"/>
    </source>
</evidence>
<dbReference type="PANTHER" id="PTHR46796">
    <property type="entry name" value="HTH-TYPE TRANSCRIPTIONAL ACTIVATOR RHAS-RELATED"/>
    <property type="match status" value="1"/>
</dbReference>
<name>A0A9E4KB00_9GAMM</name>
<dbReference type="InterPro" id="IPR009057">
    <property type="entry name" value="Homeodomain-like_sf"/>
</dbReference>
<evidence type="ECO:0000256" key="2">
    <source>
        <dbReference type="ARBA" id="ARBA00023125"/>
    </source>
</evidence>
<evidence type="ECO:0000256" key="1">
    <source>
        <dbReference type="ARBA" id="ARBA00023015"/>
    </source>
</evidence>
<dbReference type="PRINTS" id="PR00032">
    <property type="entry name" value="HTHARAC"/>
</dbReference>
<dbReference type="PANTHER" id="PTHR46796:SF7">
    <property type="entry name" value="ARAC FAMILY TRANSCRIPTIONAL REGULATOR"/>
    <property type="match status" value="1"/>
</dbReference>
<evidence type="ECO:0000259" key="4">
    <source>
        <dbReference type="PROSITE" id="PS01124"/>
    </source>
</evidence>
<organism evidence="5 6">
    <name type="scientific">Candidatus Thiodiazotropha taylori</name>
    <dbReference type="NCBI Taxonomy" id="2792791"/>
    <lineage>
        <taxon>Bacteria</taxon>
        <taxon>Pseudomonadati</taxon>
        <taxon>Pseudomonadota</taxon>
        <taxon>Gammaproteobacteria</taxon>
        <taxon>Chromatiales</taxon>
        <taxon>Sedimenticolaceae</taxon>
        <taxon>Candidatus Thiodiazotropha</taxon>
    </lineage>
</organism>
<gene>
    <name evidence="5" type="ORF">JAZ07_03545</name>
</gene>
<dbReference type="Proteomes" id="UP000886667">
    <property type="component" value="Unassembled WGS sequence"/>
</dbReference>
<dbReference type="Pfam" id="PF12833">
    <property type="entry name" value="HTH_18"/>
    <property type="match status" value="1"/>
</dbReference>
<evidence type="ECO:0000313" key="6">
    <source>
        <dbReference type="Proteomes" id="UP000886667"/>
    </source>
</evidence>
<dbReference type="InterPro" id="IPR050204">
    <property type="entry name" value="AraC_XylS_family_regulators"/>
</dbReference>
<dbReference type="InterPro" id="IPR032783">
    <property type="entry name" value="AraC_lig"/>
</dbReference>
<dbReference type="EMBL" id="JAEPCM010000097">
    <property type="protein sequence ID" value="MCG7945402.1"/>
    <property type="molecule type" value="Genomic_DNA"/>
</dbReference>
<dbReference type="SMART" id="SM00342">
    <property type="entry name" value="HTH_ARAC"/>
    <property type="match status" value="1"/>
</dbReference>
<evidence type="ECO:0000313" key="5">
    <source>
        <dbReference type="EMBL" id="MCG7945402.1"/>
    </source>
</evidence>